<dbReference type="AlphaFoldDB" id="A0A0A9HPT1"/>
<organism evidence="2">
    <name type="scientific">Arundo donax</name>
    <name type="common">Giant reed</name>
    <name type="synonym">Donax arundinaceus</name>
    <dbReference type="NCBI Taxonomy" id="35708"/>
    <lineage>
        <taxon>Eukaryota</taxon>
        <taxon>Viridiplantae</taxon>
        <taxon>Streptophyta</taxon>
        <taxon>Embryophyta</taxon>
        <taxon>Tracheophyta</taxon>
        <taxon>Spermatophyta</taxon>
        <taxon>Magnoliopsida</taxon>
        <taxon>Liliopsida</taxon>
        <taxon>Poales</taxon>
        <taxon>Poaceae</taxon>
        <taxon>PACMAD clade</taxon>
        <taxon>Arundinoideae</taxon>
        <taxon>Arundineae</taxon>
        <taxon>Arundo</taxon>
    </lineage>
</organism>
<name>A0A0A9HPT1_ARUDO</name>
<sequence>MEDLDHSQAQQVLGAIFGPEKATPLNTYAMMKSGIKSVDSNGSSGPISSRTAQKCMDDYIAGVKRARRVVHLEDDDGDNDEMEEEEQDQEQEKELNAHVLYNVSGGTPHGRLAIVNGAVRAADVRAAAKETNVQPSN</sequence>
<dbReference type="PANTHER" id="PTHR33157:SF5">
    <property type="entry name" value="OS09G0314100 PROTEIN"/>
    <property type="match status" value="1"/>
</dbReference>
<dbReference type="GO" id="GO:0032196">
    <property type="term" value="P:transposition"/>
    <property type="evidence" value="ECO:0007669"/>
    <property type="project" value="InterPro"/>
</dbReference>
<feature type="compositionally biased region" description="Acidic residues" evidence="1">
    <location>
        <begin position="73"/>
        <end position="89"/>
    </location>
</feature>
<dbReference type="PANTHER" id="PTHR33157">
    <property type="entry name" value="AUTONOMOUS TRANSPOSABLE ELEMENT EN-1 MOSAIC PROTEIN-RELATED"/>
    <property type="match status" value="1"/>
</dbReference>
<reference evidence="2" key="2">
    <citation type="journal article" date="2015" name="Data Brief">
        <title>Shoot transcriptome of the giant reed, Arundo donax.</title>
        <authorList>
            <person name="Barrero R.A."/>
            <person name="Guerrero F.D."/>
            <person name="Moolhuijzen P."/>
            <person name="Goolsby J.A."/>
            <person name="Tidwell J."/>
            <person name="Bellgard S.E."/>
            <person name="Bellgard M.I."/>
        </authorList>
    </citation>
    <scope>NUCLEOTIDE SEQUENCE</scope>
    <source>
        <tissue evidence="2">Shoot tissue taken approximately 20 cm above the soil surface</tissue>
    </source>
</reference>
<evidence type="ECO:0000256" key="1">
    <source>
        <dbReference type="SAM" id="MobiDB-lite"/>
    </source>
</evidence>
<evidence type="ECO:0000313" key="2">
    <source>
        <dbReference type="EMBL" id="JAE38727.1"/>
    </source>
</evidence>
<proteinExistence type="predicted"/>
<dbReference type="EMBL" id="GBRH01159169">
    <property type="protein sequence ID" value="JAE38727.1"/>
    <property type="molecule type" value="Transcribed_RNA"/>
</dbReference>
<feature type="region of interest" description="Disordered" evidence="1">
    <location>
        <begin position="73"/>
        <end position="92"/>
    </location>
</feature>
<reference evidence="2" key="1">
    <citation type="submission" date="2014-09" db="EMBL/GenBank/DDBJ databases">
        <authorList>
            <person name="Magalhaes I.L.F."/>
            <person name="Oliveira U."/>
            <person name="Santos F.R."/>
            <person name="Vidigal T.H.D.A."/>
            <person name="Brescovit A.D."/>
            <person name="Santos A.J."/>
        </authorList>
    </citation>
    <scope>NUCLEOTIDE SEQUENCE</scope>
    <source>
        <tissue evidence="2">Shoot tissue taken approximately 20 cm above the soil surface</tissue>
    </source>
</reference>
<accession>A0A0A9HPT1</accession>
<dbReference type="InterPro" id="IPR039266">
    <property type="entry name" value="EN-1/SPM"/>
</dbReference>
<protein>
    <submittedName>
        <fullName evidence="2">Uncharacterized protein</fullName>
    </submittedName>
</protein>